<name>A0A1I3BRY2_9ACTN</name>
<dbReference type="Proteomes" id="UP000533017">
    <property type="component" value="Unassembled WGS sequence"/>
</dbReference>
<dbReference type="AlphaFoldDB" id="A0A1I3BRY2"/>
<reference evidence="3 4" key="1">
    <citation type="submission" date="2016-10" db="EMBL/GenBank/DDBJ databases">
        <authorList>
            <person name="de Groot N.N."/>
        </authorList>
    </citation>
    <scope>NUCLEOTIDE SEQUENCE [LARGE SCALE GENOMIC DNA]</scope>
    <source>
        <strain evidence="3 4">CPCC 202808</strain>
    </source>
</reference>
<evidence type="ECO:0000313" key="2">
    <source>
        <dbReference type="EMBL" id="NYH83774.1"/>
    </source>
</evidence>
<feature type="compositionally biased region" description="Basic and acidic residues" evidence="1">
    <location>
        <begin position="20"/>
        <end position="30"/>
    </location>
</feature>
<evidence type="ECO:0000313" key="5">
    <source>
        <dbReference type="Proteomes" id="UP000533017"/>
    </source>
</evidence>
<proteinExistence type="predicted"/>
<dbReference type="Proteomes" id="UP000199052">
    <property type="component" value="Unassembled WGS sequence"/>
</dbReference>
<dbReference type="EMBL" id="JACBZA010000001">
    <property type="protein sequence ID" value="NYH83774.1"/>
    <property type="molecule type" value="Genomic_DNA"/>
</dbReference>
<dbReference type="EMBL" id="FOOI01000026">
    <property type="protein sequence ID" value="SFH64679.1"/>
    <property type="molecule type" value="Genomic_DNA"/>
</dbReference>
<keyword evidence="5" id="KW-1185">Reference proteome</keyword>
<gene>
    <name evidence="2" type="ORF">FHR37_002625</name>
    <name evidence="3" type="ORF">SAMN05421678_12615</name>
</gene>
<reference evidence="2 5" key="2">
    <citation type="submission" date="2020-07" db="EMBL/GenBank/DDBJ databases">
        <title>Sequencing the genomes of 1000 actinobacteria strains.</title>
        <authorList>
            <person name="Klenk H.-P."/>
        </authorList>
    </citation>
    <scope>NUCLEOTIDE SEQUENCE [LARGE SCALE GENOMIC DNA]</scope>
    <source>
        <strain evidence="2 5">DSM 45117</strain>
    </source>
</reference>
<evidence type="ECO:0000256" key="1">
    <source>
        <dbReference type="SAM" id="MobiDB-lite"/>
    </source>
</evidence>
<protein>
    <submittedName>
        <fullName evidence="3">Uncharacterized protein</fullName>
    </submittedName>
</protein>
<accession>A0A1I3BRY2</accession>
<evidence type="ECO:0000313" key="4">
    <source>
        <dbReference type="Proteomes" id="UP000199052"/>
    </source>
</evidence>
<feature type="region of interest" description="Disordered" evidence="1">
    <location>
        <begin position="1"/>
        <end position="48"/>
    </location>
</feature>
<sequence length="48" mass="5331">MRAWPRCNYLGGRAGPDGPRSYDSRNDGLDRSTCMQQGRTELDGASVR</sequence>
<evidence type="ECO:0000313" key="3">
    <source>
        <dbReference type="EMBL" id="SFH64679.1"/>
    </source>
</evidence>
<dbReference type="STRING" id="504797.SAMN05421678_12615"/>
<organism evidence="3 4">
    <name type="scientific">Actinopolymorpha cephalotaxi</name>
    <dbReference type="NCBI Taxonomy" id="504797"/>
    <lineage>
        <taxon>Bacteria</taxon>
        <taxon>Bacillati</taxon>
        <taxon>Actinomycetota</taxon>
        <taxon>Actinomycetes</taxon>
        <taxon>Propionibacteriales</taxon>
        <taxon>Actinopolymorphaceae</taxon>
        <taxon>Actinopolymorpha</taxon>
    </lineage>
</organism>